<dbReference type="PANTHER" id="PTHR45527">
    <property type="entry name" value="NONRIBOSOMAL PEPTIDE SYNTHETASE"/>
    <property type="match status" value="1"/>
</dbReference>
<dbReference type="PROSITE" id="PS00455">
    <property type="entry name" value="AMP_BINDING"/>
    <property type="match status" value="1"/>
</dbReference>
<gene>
    <name evidence="3" type="ORF">CWB96_11760</name>
    <name evidence="2" type="ORF">CWB97_07730</name>
</gene>
<dbReference type="GO" id="GO:0003824">
    <property type="term" value="F:catalytic activity"/>
    <property type="evidence" value="ECO:0007669"/>
    <property type="project" value="InterPro"/>
</dbReference>
<protein>
    <submittedName>
        <fullName evidence="3">Non-ribosomal peptide synthetase</fullName>
    </submittedName>
</protein>
<organism evidence="3 5">
    <name type="scientific">Pseudoalteromonas citrea</name>
    <dbReference type="NCBI Taxonomy" id="43655"/>
    <lineage>
        <taxon>Bacteria</taxon>
        <taxon>Pseudomonadati</taxon>
        <taxon>Pseudomonadota</taxon>
        <taxon>Gammaproteobacteria</taxon>
        <taxon>Alteromonadales</taxon>
        <taxon>Pseudoalteromonadaceae</taxon>
        <taxon>Pseudoalteromonas</taxon>
    </lineage>
</organism>
<evidence type="ECO:0000313" key="4">
    <source>
        <dbReference type="Proteomes" id="UP000305730"/>
    </source>
</evidence>
<dbReference type="Gene3D" id="3.30.559.10">
    <property type="entry name" value="Chloramphenicol acetyltransferase-like domain"/>
    <property type="match status" value="1"/>
</dbReference>
<dbReference type="GO" id="GO:0031177">
    <property type="term" value="F:phosphopantetheine binding"/>
    <property type="evidence" value="ECO:0007669"/>
    <property type="project" value="TreeGrafter"/>
</dbReference>
<dbReference type="Proteomes" id="UP000305730">
    <property type="component" value="Unassembled WGS sequence"/>
</dbReference>
<dbReference type="SUPFAM" id="SSF56801">
    <property type="entry name" value="Acetyl-CoA synthetase-like"/>
    <property type="match status" value="1"/>
</dbReference>
<dbReference type="Pfam" id="PF00501">
    <property type="entry name" value="AMP-binding"/>
    <property type="match status" value="1"/>
</dbReference>
<dbReference type="Pfam" id="PF00668">
    <property type="entry name" value="Condensation"/>
    <property type="match status" value="1"/>
</dbReference>
<name>A0A5S3XNK0_9GAMM</name>
<dbReference type="InterPro" id="IPR000873">
    <property type="entry name" value="AMP-dep_synth/lig_dom"/>
</dbReference>
<evidence type="ECO:0000259" key="1">
    <source>
        <dbReference type="PROSITE" id="PS50075"/>
    </source>
</evidence>
<dbReference type="AlphaFoldDB" id="A0A5S3XNK0"/>
<dbReference type="NCBIfam" id="TIGR01733">
    <property type="entry name" value="AA-adenyl-dom"/>
    <property type="match status" value="1"/>
</dbReference>
<dbReference type="Proteomes" id="UP000307706">
    <property type="component" value="Unassembled WGS sequence"/>
</dbReference>
<dbReference type="PROSITE" id="PS50075">
    <property type="entry name" value="CARRIER"/>
    <property type="match status" value="1"/>
</dbReference>
<dbReference type="GO" id="GO:0043041">
    <property type="term" value="P:amino acid activation for nonribosomal peptide biosynthetic process"/>
    <property type="evidence" value="ECO:0007669"/>
    <property type="project" value="TreeGrafter"/>
</dbReference>
<proteinExistence type="predicted"/>
<dbReference type="SUPFAM" id="SSF52777">
    <property type="entry name" value="CoA-dependent acyltransferases"/>
    <property type="match status" value="2"/>
</dbReference>
<dbReference type="InterPro" id="IPR036736">
    <property type="entry name" value="ACP-like_sf"/>
</dbReference>
<evidence type="ECO:0000313" key="5">
    <source>
        <dbReference type="Proteomes" id="UP000307706"/>
    </source>
</evidence>
<dbReference type="InterPro" id="IPR001242">
    <property type="entry name" value="Condensation_dom"/>
</dbReference>
<dbReference type="PANTHER" id="PTHR45527:SF1">
    <property type="entry name" value="FATTY ACID SYNTHASE"/>
    <property type="match status" value="1"/>
</dbReference>
<dbReference type="Gene3D" id="1.10.1200.10">
    <property type="entry name" value="ACP-like"/>
    <property type="match status" value="1"/>
</dbReference>
<dbReference type="SUPFAM" id="SSF47336">
    <property type="entry name" value="ACP-like"/>
    <property type="match status" value="1"/>
</dbReference>
<dbReference type="GO" id="GO:0044550">
    <property type="term" value="P:secondary metabolite biosynthetic process"/>
    <property type="evidence" value="ECO:0007669"/>
    <property type="project" value="TreeGrafter"/>
</dbReference>
<dbReference type="FunFam" id="3.40.50.980:FF:000001">
    <property type="entry name" value="Non-ribosomal peptide synthetase"/>
    <property type="match status" value="1"/>
</dbReference>
<dbReference type="Gene3D" id="3.30.300.30">
    <property type="match status" value="1"/>
</dbReference>
<dbReference type="GO" id="GO:0005737">
    <property type="term" value="C:cytoplasm"/>
    <property type="evidence" value="ECO:0007669"/>
    <property type="project" value="TreeGrafter"/>
</dbReference>
<sequence length="1112" mass="124040">MRLAQLLAALSKKGVTLHCDGEKLALDGNIGKLSANEIELLKSYKDEILSSNRGDSNIFDVESMPRETTYRAPISSHQKSMLLLESLTEQPYYNLPVAFKVSGAIDRARLQVAFATLIANNDILRTVYSNIDQQQYIQPIADFDLPCTQLGDEASLRSALHHEANYRFSLTDEWPIKAHLFELNNYCVLSINIHHIAADGVSAKIILETLSKAYGQGVDESIIEKPEAQYADFSAWQHTYLSSEHGEKARTYWQQLLNNVPSSHNFPTQFSRPGMMTVEGERWKQVVGETVSNRIKALAQEQGVSSFSMMQSLFACFLSRMSGSQDVIFGSVYANRGSDSVKQTVGMFANTIPFRFEFSHGDGLYDAIAQCRKLVENAKQYQYVPFEQIVELADVERQANHLPLIQIMLVAQDNALEQFELESCQVELLNNDQNVSKFDFSIHLYTKGSQFEFIWEYSTDLFSNAFIRKIAGYFEHFIDAIVTRPQDAFSAINLASNTASNSLMQDVFPDFNALPTLILNQALDKPDDIALTQGLKSLSYAQLAEETTRVASALIENKYAPSGRVGVYMDKSIDMVIAMLAIMRAGYVYVPLDPSYPTARIEQICCNAQLQCIVTGDLLFPTSKVSQNTDVISIEALRSENVVHEFPELIDSDIAYVLYTSGSTGTPKGVAVSHGSIFYSIQANKAIFEFSSFDTIPTVGSQAFGVSLLEILVPLLSGGTVEVITRDDVSLIPTFVAKTQNVTVLHAVPSLMGLWVDEVQRLGGACYPALRLLLVGGEPVSEALLKKIHAWRPDVEVRVLYGMTESSVVSSSYNPKHAASQSYCIGQPHPNVNYYVMNEYDALQPSGLSGELWVSGLSLATEYVDNAVQTNKHFVFEDSLGQRVYKTGDRVKRNLDGYFEFLGRLDNQISLRGVRIELGDIESCVNELRLVSRSVVHPQQINEDETVLVLYYTLRDDHDEARALIDIKAHLSEQLPAAMRPTLFCYLESLPLNANGKIDRKSLPIPCLESEYVAPNTTTEEALQRLWGELFEDPMISVEGNFFELGGHSLLASRLIAKANELFQIELQISAFFAAPTIRLCAEKVDLELDKNRLHLLKTNAVEHCDGEELIF</sequence>
<dbReference type="EMBL" id="PNCL01000056">
    <property type="protein sequence ID" value="TMP58546.1"/>
    <property type="molecule type" value="Genomic_DNA"/>
</dbReference>
<evidence type="ECO:0000313" key="3">
    <source>
        <dbReference type="EMBL" id="TMP58546.1"/>
    </source>
</evidence>
<dbReference type="Gene3D" id="3.40.50.12780">
    <property type="entry name" value="N-terminal domain of ligase-like"/>
    <property type="match status" value="1"/>
</dbReference>
<dbReference type="CDD" id="cd05930">
    <property type="entry name" value="A_NRPS"/>
    <property type="match status" value="1"/>
</dbReference>
<reference evidence="3" key="3">
    <citation type="submission" date="2019-09" db="EMBL/GenBank/DDBJ databases">
        <title>Co-occurence of chitin degradation, pigmentation and bioactivity in marine Pseudoalteromonas.</title>
        <authorList>
            <person name="Sonnenschein E.C."/>
            <person name="Bech P.K."/>
        </authorList>
    </citation>
    <scope>NUCLEOTIDE SEQUENCE</scope>
    <source>
        <strain evidence="3">S2231</strain>
    </source>
</reference>
<keyword evidence="4" id="KW-1185">Reference proteome</keyword>
<evidence type="ECO:0000313" key="2">
    <source>
        <dbReference type="EMBL" id="TMP43895.1"/>
    </source>
</evidence>
<dbReference type="InterPro" id="IPR042099">
    <property type="entry name" value="ANL_N_sf"/>
</dbReference>
<dbReference type="InterPro" id="IPR023213">
    <property type="entry name" value="CAT-like_dom_sf"/>
</dbReference>
<dbReference type="OrthoDB" id="9757559at2"/>
<reference evidence="4 5" key="1">
    <citation type="submission" date="2017-12" db="EMBL/GenBank/DDBJ databases">
        <authorList>
            <person name="Paulsen S."/>
            <person name="Gram L.K."/>
        </authorList>
    </citation>
    <scope>NUCLEOTIDE SEQUENCE [LARGE SCALE GENOMIC DNA]</scope>
    <source>
        <strain evidence="3 5">S2231</strain>
        <strain evidence="2 4">S2233</strain>
    </source>
</reference>
<accession>A0A5S3XNK0</accession>
<reference evidence="4 5" key="2">
    <citation type="submission" date="2019-06" db="EMBL/GenBank/DDBJ databases">
        <title>Co-occurence of chitin degradation, pigmentation and bioactivity in marine Pseudoalteromonas.</title>
        <authorList>
            <person name="Sonnenschein E.C."/>
            <person name="Bech P.K."/>
        </authorList>
    </citation>
    <scope>NUCLEOTIDE SEQUENCE [LARGE SCALE GENOMIC DNA]</scope>
    <source>
        <strain evidence="5">S2231</strain>
        <strain evidence="2 4">S2233</strain>
    </source>
</reference>
<dbReference type="InterPro" id="IPR045851">
    <property type="entry name" value="AMP-bd_C_sf"/>
</dbReference>
<dbReference type="InterPro" id="IPR020845">
    <property type="entry name" value="AMP-binding_CS"/>
</dbReference>
<feature type="domain" description="Carrier" evidence="1">
    <location>
        <begin position="1014"/>
        <end position="1089"/>
    </location>
</feature>
<dbReference type="CDD" id="cd19531">
    <property type="entry name" value="LCL_NRPS-like"/>
    <property type="match status" value="1"/>
</dbReference>
<dbReference type="Gene3D" id="3.30.559.30">
    <property type="entry name" value="Nonribosomal peptide synthetase, condensation domain"/>
    <property type="match status" value="1"/>
</dbReference>
<dbReference type="EMBL" id="PNCK01000026">
    <property type="protein sequence ID" value="TMP43895.1"/>
    <property type="molecule type" value="Genomic_DNA"/>
</dbReference>
<dbReference type="InterPro" id="IPR010071">
    <property type="entry name" value="AA_adenyl_dom"/>
</dbReference>
<dbReference type="InterPro" id="IPR009081">
    <property type="entry name" value="PP-bd_ACP"/>
</dbReference>
<comment type="caution">
    <text evidence="3">The sequence shown here is derived from an EMBL/GenBank/DDBJ whole genome shotgun (WGS) entry which is preliminary data.</text>
</comment>
<dbReference type="RefSeq" id="WP_138596271.1">
    <property type="nucleotide sequence ID" value="NZ_PNCK01000026.1"/>
</dbReference>
<dbReference type="Pfam" id="PF00550">
    <property type="entry name" value="PP-binding"/>
    <property type="match status" value="1"/>
</dbReference>